<sequence length="107" mass="11714">MLALQPRRILGPQVSQGSQATDLHAASWPRSSGLENGGWQISLECKASMSQRVRRCTALFEGMLSRVVDSLVMEREEKSDSNNTLRHFSAFGAASRASCSTLRESEG</sequence>
<reference evidence="3" key="1">
    <citation type="journal article" date="2012" name="PLoS Genet.">
        <title>The genomes of the fungal plant pathogens Cladosporium fulvum and Dothistroma septosporum reveal adaptation to different hosts and lifestyles but also signatures of common ancestry.</title>
        <authorList>
            <person name="de Wit P.J.G.M."/>
            <person name="van der Burgt A."/>
            <person name="Oekmen B."/>
            <person name="Stergiopoulos I."/>
            <person name="Abd-Elsalam K.A."/>
            <person name="Aerts A.L."/>
            <person name="Bahkali A.H."/>
            <person name="Beenen H.G."/>
            <person name="Chettri P."/>
            <person name="Cox M.P."/>
            <person name="Datema E."/>
            <person name="de Vries R.P."/>
            <person name="Dhillon B."/>
            <person name="Ganley A.R."/>
            <person name="Griffiths S.A."/>
            <person name="Guo Y."/>
            <person name="Hamelin R.C."/>
            <person name="Henrissat B."/>
            <person name="Kabir M.S."/>
            <person name="Jashni M.K."/>
            <person name="Kema G."/>
            <person name="Klaubauf S."/>
            <person name="Lapidus A."/>
            <person name="Levasseur A."/>
            <person name="Lindquist E."/>
            <person name="Mehrabi R."/>
            <person name="Ohm R.A."/>
            <person name="Owen T.J."/>
            <person name="Salamov A."/>
            <person name="Schwelm A."/>
            <person name="Schijlen E."/>
            <person name="Sun H."/>
            <person name="van den Burg H.A."/>
            <person name="van Ham R.C.H.J."/>
            <person name="Zhang S."/>
            <person name="Goodwin S.B."/>
            <person name="Grigoriev I.V."/>
            <person name="Collemare J."/>
            <person name="Bradshaw R.E."/>
        </authorList>
    </citation>
    <scope>NUCLEOTIDE SEQUENCE [LARGE SCALE GENOMIC DNA]</scope>
    <source>
        <strain evidence="3">NZE10 / CBS 128990</strain>
    </source>
</reference>
<evidence type="ECO:0000313" key="3">
    <source>
        <dbReference type="Proteomes" id="UP000016933"/>
    </source>
</evidence>
<keyword evidence="3" id="KW-1185">Reference proteome</keyword>
<dbReference type="EMBL" id="KB446540">
    <property type="protein sequence ID" value="EME42867.1"/>
    <property type="molecule type" value="Genomic_DNA"/>
</dbReference>
<proteinExistence type="predicted"/>
<gene>
    <name evidence="2" type="ORF">DOTSEDRAFT_72343</name>
</gene>
<evidence type="ECO:0000313" key="2">
    <source>
        <dbReference type="EMBL" id="EME42867.1"/>
    </source>
</evidence>
<evidence type="ECO:0000256" key="1">
    <source>
        <dbReference type="SAM" id="MobiDB-lite"/>
    </source>
</evidence>
<reference evidence="2 3" key="2">
    <citation type="journal article" date="2012" name="PLoS Pathog.">
        <title>Diverse lifestyles and strategies of plant pathogenesis encoded in the genomes of eighteen Dothideomycetes fungi.</title>
        <authorList>
            <person name="Ohm R.A."/>
            <person name="Feau N."/>
            <person name="Henrissat B."/>
            <person name="Schoch C.L."/>
            <person name="Horwitz B.A."/>
            <person name="Barry K.W."/>
            <person name="Condon B.J."/>
            <person name="Copeland A.C."/>
            <person name="Dhillon B."/>
            <person name="Glaser F."/>
            <person name="Hesse C.N."/>
            <person name="Kosti I."/>
            <person name="LaButti K."/>
            <person name="Lindquist E.A."/>
            <person name="Lucas S."/>
            <person name="Salamov A.A."/>
            <person name="Bradshaw R.E."/>
            <person name="Ciuffetti L."/>
            <person name="Hamelin R.C."/>
            <person name="Kema G.H.J."/>
            <person name="Lawrence C."/>
            <person name="Scott J.A."/>
            <person name="Spatafora J.W."/>
            <person name="Turgeon B.G."/>
            <person name="de Wit P.J.G.M."/>
            <person name="Zhong S."/>
            <person name="Goodwin S.B."/>
            <person name="Grigoriev I.V."/>
        </authorList>
    </citation>
    <scope>NUCLEOTIDE SEQUENCE [LARGE SCALE GENOMIC DNA]</scope>
    <source>
        <strain evidence="3">NZE10 / CBS 128990</strain>
    </source>
</reference>
<accession>M2XK60</accession>
<feature type="region of interest" description="Disordered" evidence="1">
    <location>
        <begin position="1"/>
        <end position="36"/>
    </location>
</feature>
<name>M2XK60_DOTSN</name>
<organism evidence="2 3">
    <name type="scientific">Dothistroma septosporum (strain NZE10 / CBS 128990)</name>
    <name type="common">Red band needle blight fungus</name>
    <name type="synonym">Mycosphaerella pini</name>
    <dbReference type="NCBI Taxonomy" id="675120"/>
    <lineage>
        <taxon>Eukaryota</taxon>
        <taxon>Fungi</taxon>
        <taxon>Dikarya</taxon>
        <taxon>Ascomycota</taxon>
        <taxon>Pezizomycotina</taxon>
        <taxon>Dothideomycetes</taxon>
        <taxon>Dothideomycetidae</taxon>
        <taxon>Mycosphaerellales</taxon>
        <taxon>Mycosphaerellaceae</taxon>
        <taxon>Dothistroma</taxon>
    </lineage>
</organism>
<protein>
    <submittedName>
        <fullName evidence="2">Uncharacterized protein</fullName>
    </submittedName>
</protein>
<dbReference type="HOGENOM" id="CLU_2209956_0_0_1"/>
<dbReference type="Proteomes" id="UP000016933">
    <property type="component" value="Unassembled WGS sequence"/>
</dbReference>
<dbReference type="AlphaFoldDB" id="M2XK60"/>